<comment type="cofactor">
    <cofactor evidence="1">
        <name>Mg(2+)</name>
        <dbReference type="ChEBI" id="CHEBI:18420"/>
    </cofactor>
</comment>
<evidence type="ECO:0000259" key="5">
    <source>
        <dbReference type="PROSITE" id="PS50164"/>
    </source>
</evidence>
<feature type="compositionally biased region" description="Basic residues" evidence="4">
    <location>
        <begin position="222"/>
        <end position="232"/>
    </location>
</feature>
<keyword evidence="3" id="KW-0460">Magnesium</keyword>
<feature type="region of interest" description="Disordered" evidence="4">
    <location>
        <begin position="107"/>
        <end position="232"/>
    </location>
</feature>
<evidence type="ECO:0000256" key="3">
    <source>
        <dbReference type="ARBA" id="ARBA00022842"/>
    </source>
</evidence>
<dbReference type="CDD" id="cd10443">
    <property type="entry name" value="GIY-YIG_HE_Tlr8p_PBC-V_like"/>
    <property type="match status" value="1"/>
</dbReference>
<feature type="compositionally biased region" description="Basic and acidic residues" evidence="4">
    <location>
        <begin position="205"/>
        <end position="216"/>
    </location>
</feature>
<keyword evidence="6" id="KW-0255">Endonuclease</keyword>
<dbReference type="SMART" id="SM00465">
    <property type="entry name" value="GIYc"/>
    <property type="match status" value="1"/>
</dbReference>
<keyword evidence="6" id="KW-0540">Nuclease</keyword>
<dbReference type="Pfam" id="PF07460">
    <property type="entry name" value="NUMOD3"/>
    <property type="match status" value="3"/>
</dbReference>
<gene>
    <name evidence="6" type="ORF">UFOVP126_7</name>
</gene>
<organism evidence="6">
    <name type="scientific">uncultured Caudovirales phage</name>
    <dbReference type="NCBI Taxonomy" id="2100421"/>
    <lineage>
        <taxon>Viruses</taxon>
        <taxon>Duplodnaviria</taxon>
        <taxon>Heunggongvirae</taxon>
        <taxon>Uroviricota</taxon>
        <taxon>Caudoviricetes</taxon>
        <taxon>Peduoviridae</taxon>
        <taxon>Maltschvirus</taxon>
        <taxon>Maltschvirus maltsch</taxon>
    </lineage>
</organism>
<dbReference type="InterPro" id="IPR006350">
    <property type="entry name" value="Intron_endoG1"/>
</dbReference>
<dbReference type="GO" id="GO:0003677">
    <property type="term" value="F:DNA binding"/>
    <property type="evidence" value="ECO:0007669"/>
    <property type="project" value="InterPro"/>
</dbReference>
<dbReference type="EMBL" id="LR796241">
    <property type="protein sequence ID" value="CAB4130667.1"/>
    <property type="molecule type" value="Genomic_DNA"/>
</dbReference>
<comment type="similarity">
    <text evidence="2">To endonucleases of group I introns of fungi and phage.</text>
</comment>
<dbReference type="InterPro" id="IPR000305">
    <property type="entry name" value="GIY-YIG_endonuc"/>
</dbReference>
<reference evidence="6" key="1">
    <citation type="submission" date="2020-04" db="EMBL/GenBank/DDBJ databases">
        <authorList>
            <person name="Chiriac C."/>
            <person name="Salcher M."/>
            <person name="Ghai R."/>
            <person name="Kavagutti S V."/>
        </authorList>
    </citation>
    <scope>NUCLEOTIDE SEQUENCE</scope>
</reference>
<name>A0A6J5LC29_9CAUD</name>
<dbReference type="SUPFAM" id="SSF64496">
    <property type="entry name" value="DNA-binding domain of intron-encoded endonucleases"/>
    <property type="match status" value="2"/>
</dbReference>
<protein>
    <submittedName>
        <fullName evidence="6">GrpIintron_endo, group I intron endonuclease</fullName>
    </submittedName>
</protein>
<feature type="compositionally biased region" description="Basic and acidic residues" evidence="4">
    <location>
        <begin position="117"/>
        <end position="148"/>
    </location>
</feature>
<dbReference type="GO" id="GO:0004519">
    <property type="term" value="F:endonuclease activity"/>
    <property type="evidence" value="ECO:0007669"/>
    <property type="project" value="UniProtKB-KW"/>
</dbReference>
<sequence length="232" mass="26315">MQAYLIRNKINGKGYIGITTRSIERRWYEHRFVENSCGKLLSKSIKKYGEEFFEITVLASAIDCVENLKELEKQLISQNNTVVPLGYNLTSGGDGVFGFKHSKESIERMSAQRRGKKQSESTKQKMHEAHLGEKNHFFGKIHSEDTKKNISKTKQGCAGPWLGKPRSEETKRKISEALKGRPGRKHTDEAKAKLSAAHTGKKQKPPTDETKKKLSESVKVSWIKRKQSQKGN</sequence>
<dbReference type="Gene3D" id="3.40.1440.10">
    <property type="entry name" value="GIY-YIG endonuclease"/>
    <property type="match status" value="1"/>
</dbReference>
<keyword evidence="6" id="KW-0378">Hydrolase</keyword>
<evidence type="ECO:0000313" key="6">
    <source>
        <dbReference type="EMBL" id="CAB4130667.1"/>
    </source>
</evidence>
<proteinExistence type="predicted"/>
<dbReference type="SMART" id="SM00496">
    <property type="entry name" value="IENR2"/>
    <property type="match status" value="6"/>
</dbReference>
<dbReference type="NCBIfam" id="TIGR01453">
    <property type="entry name" value="grpIintron_endo"/>
    <property type="match status" value="1"/>
</dbReference>
<evidence type="ECO:0000256" key="2">
    <source>
        <dbReference type="ARBA" id="ARBA00010045"/>
    </source>
</evidence>
<evidence type="ECO:0000256" key="4">
    <source>
        <dbReference type="SAM" id="MobiDB-lite"/>
    </source>
</evidence>
<evidence type="ECO:0000256" key="1">
    <source>
        <dbReference type="ARBA" id="ARBA00001946"/>
    </source>
</evidence>
<dbReference type="PROSITE" id="PS50164">
    <property type="entry name" value="GIY_YIG"/>
    <property type="match status" value="1"/>
</dbReference>
<dbReference type="InterPro" id="IPR003611">
    <property type="entry name" value="NUMOD3"/>
</dbReference>
<dbReference type="SUPFAM" id="SSF82771">
    <property type="entry name" value="GIY-YIG endonuclease"/>
    <property type="match status" value="1"/>
</dbReference>
<accession>A0A6J5LC29</accession>
<feature type="compositionally biased region" description="Basic and acidic residues" evidence="4">
    <location>
        <begin position="165"/>
        <end position="192"/>
    </location>
</feature>
<dbReference type="Pfam" id="PF01541">
    <property type="entry name" value="GIY-YIG"/>
    <property type="match status" value="1"/>
</dbReference>
<feature type="domain" description="GIY-YIG" evidence="5">
    <location>
        <begin position="1"/>
        <end position="89"/>
    </location>
</feature>
<dbReference type="InterPro" id="IPR035901">
    <property type="entry name" value="GIY-YIG_endonuc_sf"/>
</dbReference>